<proteinExistence type="evidence at transcript level"/>
<feature type="non-terminal residue" evidence="2">
    <location>
        <position position="1"/>
    </location>
</feature>
<accession>D5A7P3</accession>
<evidence type="ECO:0000313" key="2">
    <source>
        <dbReference type="EMBL" id="ADE41245.1"/>
    </source>
</evidence>
<dbReference type="AlphaFoldDB" id="D5A7P3"/>
<dbReference type="EMBL" id="BT122170">
    <property type="protein sequence ID" value="ADE41245.1"/>
    <property type="molecule type" value="mRNA"/>
</dbReference>
<name>D5A7P3_DROME</name>
<reference evidence="2" key="1">
    <citation type="submission" date="2010-04" db="EMBL/GenBank/DDBJ databases">
        <authorList>
            <person name="Carlson J."/>
            <person name="Booth B."/>
            <person name="Frise E."/>
            <person name="Sandler J."/>
            <person name="Wan K."/>
            <person name="Yu C."/>
            <person name="Celniker S."/>
        </authorList>
    </citation>
    <scope>NUCLEOTIDE SEQUENCE</scope>
</reference>
<evidence type="ECO:0000256" key="1">
    <source>
        <dbReference type="SAM" id="MobiDB-lite"/>
    </source>
</evidence>
<sequence>NYSVQFQLEYLSTALDDAALSHRLNAESARRLHLYAANDRSPLKHAPCSHAPKYVTGDFSQLANGPASQQALHEKHSPLQNPADREIPQNQTTCPVRGQPVGWALWQRYP</sequence>
<organism evidence="2">
    <name type="scientific">Drosophila melanogaster</name>
    <name type="common">Fruit fly</name>
    <dbReference type="NCBI Taxonomy" id="7227"/>
    <lineage>
        <taxon>Eukaryota</taxon>
        <taxon>Metazoa</taxon>
        <taxon>Ecdysozoa</taxon>
        <taxon>Arthropoda</taxon>
        <taxon>Hexapoda</taxon>
        <taxon>Insecta</taxon>
        <taxon>Pterygota</taxon>
        <taxon>Neoptera</taxon>
        <taxon>Endopterygota</taxon>
        <taxon>Diptera</taxon>
        <taxon>Brachycera</taxon>
        <taxon>Muscomorpha</taxon>
        <taxon>Ephydroidea</taxon>
        <taxon>Drosophilidae</taxon>
        <taxon>Drosophila</taxon>
        <taxon>Sophophora</taxon>
    </lineage>
</organism>
<gene>
    <name evidence="2" type="primary">CG15096-RA</name>
</gene>
<feature type="compositionally biased region" description="Basic and acidic residues" evidence="1">
    <location>
        <begin position="72"/>
        <end position="87"/>
    </location>
</feature>
<protein>
    <submittedName>
        <fullName evidence="2">MIP20293p</fullName>
    </submittedName>
</protein>
<feature type="compositionally biased region" description="Polar residues" evidence="1">
    <location>
        <begin position="62"/>
        <end position="71"/>
    </location>
</feature>
<feature type="region of interest" description="Disordered" evidence="1">
    <location>
        <begin position="62"/>
        <end position="95"/>
    </location>
</feature>